<dbReference type="Pfam" id="PF05145">
    <property type="entry name" value="AbrB"/>
    <property type="match status" value="1"/>
</dbReference>
<proteinExistence type="predicted"/>
<keyword evidence="3" id="KW-1185">Reference proteome</keyword>
<dbReference type="PANTHER" id="PTHR38457:SF1">
    <property type="entry name" value="REGULATOR ABRB-RELATED"/>
    <property type="match status" value="1"/>
</dbReference>
<dbReference type="NCBIfam" id="TIGR03082">
    <property type="entry name" value="Gneg_AbrB_dup"/>
    <property type="match status" value="2"/>
</dbReference>
<protein>
    <submittedName>
        <fullName evidence="2">AbrB family transcriptional regulator</fullName>
    </submittedName>
</protein>
<dbReference type="PIRSF" id="PIRSF038991">
    <property type="entry name" value="Protein_AbrB"/>
    <property type="match status" value="1"/>
</dbReference>
<feature type="transmembrane region" description="Helical" evidence="1">
    <location>
        <begin position="92"/>
        <end position="113"/>
    </location>
</feature>
<accession>A0ABX3GYK2</accession>
<evidence type="ECO:0000313" key="2">
    <source>
        <dbReference type="EMBL" id="OMD38524.1"/>
    </source>
</evidence>
<feature type="transmembrane region" description="Helical" evidence="1">
    <location>
        <begin position="249"/>
        <end position="266"/>
    </location>
</feature>
<dbReference type="EMBL" id="MPTB01000060">
    <property type="protein sequence ID" value="OMD38524.1"/>
    <property type="molecule type" value="Genomic_DNA"/>
</dbReference>
<keyword evidence="1" id="KW-0472">Membrane</keyword>
<reference evidence="2 3" key="1">
    <citation type="submission" date="2016-10" db="EMBL/GenBank/DDBJ databases">
        <title>Paenibacillus species isolates.</title>
        <authorList>
            <person name="Beno S.M."/>
        </authorList>
    </citation>
    <scope>NUCLEOTIDE SEQUENCE [LARGE SCALE GENOMIC DNA]</scope>
    <source>
        <strain evidence="2 3">FSL H7-0744</strain>
    </source>
</reference>
<feature type="transmembrane region" description="Helical" evidence="1">
    <location>
        <begin position="195"/>
        <end position="216"/>
    </location>
</feature>
<keyword evidence="1" id="KW-0812">Transmembrane</keyword>
<keyword evidence="1" id="KW-1133">Transmembrane helix</keyword>
<feature type="transmembrane region" description="Helical" evidence="1">
    <location>
        <begin position="278"/>
        <end position="302"/>
    </location>
</feature>
<dbReference type="InterPro" id="IPR017516">
    <property type="entry name" value="AbrB_dup"/>
</dbReference>
<dbReference type="RefSeq" id="WP_076114100.1">
    <property type="nucleotide sequence ID" value="NZ_MPTB01000060.1"/>
</dbReference>
<feature type="transmembrane region" description="Helical" evidence="1">
    <location>
        <begin position="12"/>
        <end position="31"/>
    </location>
</feature>
<comment type="caution">
    <text evidence="2">The sequence shown here is derived from an EMBL/GenBank/DDBJ whole genome shotgun (WGS) entry which is preliminary data.</text>
</comment>
<dbReference type="InterPro" id="IPR007820">
    <property type="entry name" value="AbrB_fam"/>
</dbReference>
<name>A0ABX3GYK2_PAEBO</name>
<organism evidence="2 3">
    <name type="scientific">Paenibacillus borealis</name>
    <dbReference type="NCBI Taxonomy" id="160799"/>
    <lineage>
        <taxon>Bacteria</taxon>
        <taxon>Bacillati</taxon>
        <taxon>Bacillota</taxon>
        <taxon>Bacilli</taxon>
        <taxon>Bacillales</taxon>
        <taxon>Paenibacillaceae</taxon>
        <taxon>Paenibacillus</taxon>
    </lineage>
</organism>
<sequence>MELSNLSNSTRRTAHFLITLLTALAGGELFMLLNLPIPWLLGPMLATLIGANLAKQYYQWPGQVRNTGMIIVGYTIGLSLTGSAMGEMARQLPSMLLMTVLLLLFCAGIALIVSKVSGNNYKTILLGSIPGGLTQMLVLAEESEDINLTVVTVIQVIRLMMIILCVPLLIFSPLFGNSSTAGDAISLTTANPATWNGLFPNILYFAVACTFCGILGQKIKFPTAYLLGPAIITSMLQISGLHGPRLPSLLLNAAQLMIGVYVGLLLDPRKLNNKVLTLTLAVGSSIVLIGGSYGLSSIFAYLESVSGATAMLSLAPGGMDQMSLIAHEVGADLPTVAGYQLFRTFFMFFAIPPLFKLIFRERKTQSSTAG</sequence>
<dbReference type="PANTHER" id="PTHR38457">
    <property type="entry name" value="REGULATOR ABRB-RELATED"/>
    <property type="match status" value="1"/>
</dbReference>
<feature type="transmembrane region" description="Helical" evidence="1">
    <location>
        <begin position="223"/>
        <end position="243"/>
    </location>
</feature>
<feature type="transmembrane region" description="Helical" evidence="1">
    <location>
        <begin position="37"/>
        <end position="54"/>
    </location>
</feature>
<feature type="transmembrane region" description="Helical" evidence="1">
    <location>
        <begin position="156"/>
        <end position="175"/>
    </location>
</feature>
<dbReference type="Proteomes" id="UP000187412">
    <property type="component" value="Unassembled WGS sequence"/>
</dbReference>
<evidence type="ECO:0000256" key="1">
    <source>
        <dbReference type="SAM" id="Phobius"/>
    </source>
</evidence>
<feature type="transmembrane region" description="Helical" evidence="1">
    <location>
        <begin position="341"/>
        <end position="359"/>
    </location>
</feature>
<feature type="transmembrane region" description="Helical" evidence="1">
    <location>
        <begin position="66"/>
        <end position="86"/>
    </location>
</feature>
<evidence type="ECO:0000313" key="3">
    <source>
        <dbReference type="Proteomes" id="UP000187412"/>
    </source>
</evidence>
<gene>
    <name evidence="2" type="ORF">BSK56_30215</name>
</gene>